<dbReference type="Proteomes" id="UP000255367">
    <property type="component" value="Unassembled WGS sequence"/>
</dbReference>
<dbReference type="AlphaFoldDB" id="A0A380NK04"/>
<evidence type="ECO:0000313" key="3">
    <source>
        <dbReference type="Proteomes" id="UP000255367"/>
    </source>
</evidence>
<feature type="domain" description="MobA/VirD2-like nuclease" evidence="1">
    <location>
        <begin position="27"/>
        <end position="148"/>
    </location>
</feature>
<sequence>MAIVSAGKGSKSALGSMKYVVFEKKSSNKRAKLVAGINCSANYKDAANDFKQILNIYKNRGHREAHHMVLSFSENESAQFSKKELMQKAMEITKHTFPNHQVWLGLHDDTDHTHVHLIINAVDLETGKKLQIAGRKGMHDIMNKVQEKAKELNLDDNMIVGKQKQRNRGDIHTRNPVEKKLLESNNSWKKNLVLAVIDSLEQSNSLNSFIMNCSNNGVGCQWSTKRQNVTFYLLSSPSKKARASNLSKTFTLPELKSKDSILHHLNINYTKQIETQIKSLPVREMEKKHPKIIITKSKGDLSL</sequence>
<reference evidence="2 3" key="1">
    <citation type="submission" date="2018-06" db="EMBL/GenBank/DDBJ databases">
        <authorList>
            <consortium name="Pathogen Informatics"/>
            <person name="Doyle S."/>
        </authorList>
    </citation>
    <scope>NUCLEOTIDE SEQUENCE [LARGE SCALE GENOMIC DNA]</scope>
    <source>
        <strain evidence="2 3">NCTC12020</strain>
    </source>
</reference>
<dbReference type="RefSeq" id="WP_115310170.1">
    <property type="nucleotide sequence ID" value="NZ_UHIO01000001.1"/>
</dbReference>
<proteinExistence type="predicted"/>
<protein>
    <submittedName>
        <fullName evidence="2">Relaxase/Mobilisation nuclease domain</fullName>
    </submittedName>
</protein>
<gene>
    <name evidence="2" type="ORF">NCTC12020_00967</name>
</gene>
<organism evidence="2 3">
    <name type="scientific">Veillonella criceti</name>
    <dbReference type="NCBI Taxonomy" id="103891"/>
    <lineage>
        <taxon>Bacteria</taxon>
        <taxon>Bacillati</taxon>
        <taxon>Bacillota</taxon>
        <taxon>Negativicutes</taxon>
        <taxon>Veillonellales</taxon>
        <taxon>Veillonellaceae</taxon>
        <taxon>Veillonella</taxon>
    </lineage>
</organism>
<evidence type="ECO:0000313" key="2">
    <source>
        <dbReference type="EMBL" id="SUP42829.1"/>
    </source>
</evidence>
<name>A0A380NK04_9FIRM</name>
<evidence type="ECO:0000259" key="1">
    <source>
        <dbReference type="Pfam" id="PF03432"/>
    </source>
</evidence>
<dbReference type="InterPro" id="IPR005094">
    <property type="entry name" value="Endonuclease_MobA/VirD2"/>
</dbReference>
<dbReference type="OrthoDB" id="1634048at2"/>
<keyword evidence="3" id="KW-1185">Reference proteome</keyword>
<dbReference type="Pfam" id="PF03432">
    <property type="entry name" value="Relaxase"/>
    <property type="match status" value="1"/>
</dbReference>
<accession>A0A380NK04</accession>
<dbReference type="EMBL" id="UHIO01000001">
    <property type="protein sequence ID" value="SUP42829.1"/>
    <property type="molecule type" value="Genomic_DNA"/>
</dbReference>